<dbReference type="Pfam" id="PF05658">
    <property type="entry name" value="YadA_head"/>
    <property type="match status" value="3"/>
</dbReference>
<dbReference type="SUPFAM" id="SSF54523">
    <property type="entry name" value="Pili subunits"/>
    <property type="match status" value="1"/>
</dbReference>
<keyword evidence="7" id="KW-0732">Signal</keyword>
<evidence type="ECO:0000256" key="5">
    <source>
        <dbReference type="ARBA" id="ARBA00022452"/>
    </source>
</evidence>
<dbReference type="Pfam" id="PF03895">
    <property type="entry name" value="YadA_anchor"/>
    <property type="match status" value="1"/>
</dbReference>
<evidence type="ECO:0000256" key="10">
    <source>
        <dbReference type="ARBA" id="ARBA00023237"/>
    </source>
</evidence>
<dbReference type="InterPro" id="IPR008635">
    <property type="entry name" value="Coiled_stalk_dom"/>
</dbReference>
<feature type="non-terminal residue" evidence="14">
    <location>
        <position position="1"/>
    </location>
</feature>
<evidence type="ECO:0000256" key="2">
    <source>
        <dbReference type="ARBA" id="ARBA00004442"/>
    </source>
</evidence>
<dbReference type="Gene3D" id="6.10.250.2040">
    <property type="match status" value="4"/>
</dbReference>
<evidence type="ECO:0000259" key="11">
    <source>
        <dbReference type="Pfam" id="PF03895"/>
    </source>
</evidence>
<name>A0ABU5WW39_9BURK</name>
<feature type="domain" description="Trimeric autotransporter adhesin YadA-like stalk" evidence="13">
    <location>
        <begin position="545"/>
        <end position="575"/>
    </location>
</feature>
<comment type="caution">
    <text evidence="14">The sequence shown here is derived from an EMBL/GenBank/DDBJ whole genome shotgun (WGS) entry which is preliminary data.</text>
</comment>
<comment type="similarity">
    <text evidence="3">Belongs to the autotransporter-2 (AT-2) (TC 1.B.40) family.</text>
</comment>
<dbReference type="Gene3D" id="2.150.10.10">
    <property type="entry name" value="Serralysin-like metalloprotease, C-terminal"/>
    <property type="match status" value="1"/>
</dbReference>
<evidence type="ECO:0000256" key="1">
    <source>
        <dbReference type="ARBA" id="ARBA00004241"/>
    </source>
</evidence>
<comment type="subcellular location">
    <subcellularLocation>
        <location evidence="2">Cell outer membrane</location>
    </subcellularLocation>
    <subcellularLocation>
        <location evidence="1">Cell surface</location>
    </subcellularLocation>
</comment>
<dbReference type="InterPro" id="IPR005594">
    <property type="entry name" value="YadA_C"/>
</dbReference>
<feature type="domain" description="Trimeric autotransporter adhesin YadA-like stalk" evidence="13">
    <location>
        <begin position="884"/>
        <end position="913"/>
    </location>
</feature>
<keyword evidence="6" id="KW-0812">Transmembrane</keyword>
<dbReference type="Gene3D" id="1.20.5.170">
    <property type="match status" value="4"/>
</dbReference>
<keyword evidence="9" id="KW-0472">Membrane</keyword>
<feature type="domain" description="Trimeric autotransporter adhesin YadA-like stalk" evidence="13">
    <location>
        <begin position="732"/>
        <end position="771"/>
    </location>
</feature>
<evidence type="ECO:0000256" key="3">
    <source>
        <dbReference type="ARBA" id="ARBA00005848"/>
    </source>
</evidence>
<protein>
    <submittedName>
        <fullName evidence="14">YadA-like family protein</fullName>
    </submittedName>
</protein>
<evidence type="ECO:0000259" key="13">
    <source>
        <dbReference type="Pfam" id="PF05662"/>
    </source>
</evidence>
<evidence type="ECO:0000313" key="14">
    <source>
        <dbReference type="EMBL" id="MEB2583187.1"/>
    </source>
</evidence>
<keyword evidence="5" id="KW-1134">Transmembrane beta strand</keyword>
<keyword evidence="15" id="KW-1185">Reference proteome</keyword>
<feature type="domain" description="Trimeric autotransporter adhesin YadA-like stalk" evidence="13">
    <location>
        <begin position="381"/>
        <end position="411"/>
    </location>
</feature>
<feature type="domain" description="Trimeric autotransporter adhesin YadA-like stalk" evidence="13">
    <location>
        <begin position="675"/>
        <end position="710"/>
    </location>
</feature>
<dbReference type="InterPro" id="IPR011049">
    <property type="entry name" value="Serralysin-like_metalloprot_C"/>
</dbReference>
<organism evidence="14 15">
    <name type="scientific">Burkholderia anthinoferrum</name>
    <dbReference type="NCBI Taxonomy" id="3090833"/>
    <lineage>
        <taxon>Bacteria</taxon>
        <taxon>Pseudomonadati</taxon>
        <taxon>Pseudomonadota</taxon>
        <taxon>Betaproteobacteria</taxon>
        <taxon>Burkholderiales</taxon>
        <taxon>Burkholderiaceae</taxon>
        <taxon>Burkholderia</taxon>
    </lineage>
</organism>
<feature type="domain" description="Trimeric autotransporter adhesin YadA-like head" evidence="12">
    <location>
        <begin position="803"/>
        <end position="820"/>
    </location>
</feature>
<dbReference type="RefSeq" id="WP_323621151.1">
    <property type="nucleotide sequence ID" value="NZ_JAWRLE010000067.1"/>
</dbReference>
<feature type="domain" description="Trimeric autotransporter adhesin YadA-like C-terminal membrane anchor" evidence="11">
    <location>
        <begin position="933"/>
        <end position="991"/>
    </location>
</feature>
<gene>
    <name evidence="14" type="ORF">SB593_30050</name>
</gene>
<proteinExistence type="inferred from homology"/>
<feature type="domain" description="Trimeric autotransporter adhesin YadA-like stalk" evidence="13">
    <location>
        <begin position="600"/>
        <end position="640"/>
    </location>
</feature>
<sequence>STAAGFSSLSTSTAQTVSSLSTGAASAIGSLSTGTAQAVTSLSTGLASNTASITSLSSSSASGLGSLSTGLSDIGTTVASLSTSTAAGLSSLSTSTAQTIGSLSTGTVSAIATLSTTTSRSISSLSTGLADDGATLSAMQSGLAAGTVGLVQQAGGAGTGAITIGAGTGGTMLNVAGNAGARQVKGVAAGTDGTDAVNLQQLQSVAGQTGAIGASAVSYDDASHTRVTLGASGSPVTLTNLADASLNASSTDAVTGRQLYAAQRATNANVGAIAALSTSTLAAASSLSTGIASNVVSIASLSTSATTALSSLSTGVSHGLASLSTGLSSANAGVSALASSLGVGTVGLVQQSGGASAGTITIGGSTGGTALDVGGTAGARQIKGVAAGTSATDAVNLQQLQGVTAAVGAVGAGAVSYDDPTHSRVTLGVPGTGSPVLLTNVADAALTATSTDAVSGRQLYTANQAISANAVSIATLSTSTGFAVASLSTSVANGGATLAALQSGLTAGTIGLVQQAGGAGTGTITIGAGTGGTALDVAGTAGARQIKGVAAGTDATDAINLQQLQGVVSQAGALGASAVVYDDASHTRVTFGAAGAPVTLTNVADAALTASSTDAVSGRQLYATNQSVSALAGQLATGTVGLVQQHGGSSAGAITIGAGTGGTNIDVSGLAGARRISGVAAGVNATDAANVGQLNQVIGTVNTIAGNALSYDDPTKLSVTLGGLGAGAAVTIHNLAPGALSATSADAVNGAQLFATNANVAANTSAIDALSARLGAILPSRFSQSLPEPGQGSLKYAAFNSTGAGSVATGADATAIGSNAVATGDRSVALGVGAVAQGSGSIAVGSGASTTGANAVALGAGSVADRDDSVSIGNSATGTTRTLANVSAGTAPTDAVNVQQLNDSVTNLSNRIEHDRRDANGGIAAAVAIASLPQAPAPGKSMVAIGGGTYGGQSAMALGISTYAGHWILKANGSTDTRGTVAAGVGAGFVW</sequence>
<feature type="domain" description="Trimeric autotransporter adhesin YadA-like stalk" evidence="13">
    <location>
        <begin position="183"/>
        <end position="215"/>
    </location>
</feature>
<feature type="domain" description="Trimeric autotransporter adhesin YadA-like head" evidence="12">
    <location>
        <begin position="851"/>
        <end position="876"/>
    </location>
</feature>
<evidence type="ECO:0000256" key="4">
    <source>
        <dbReference type="ARBA" id="ARBA00022448"/>
    </source>
</evidence>
<feature type="domain" description="Trimeric autotransporter adhesin YadA-like head" evidence="12">
    <location>
        <begin position="822"/>
        <end position="848"/>
    </location>
</feature>
<dbReference type="InterPro" id="IPR008640">
    <property type="entry name" value="Adhesin_Head_dom"/>
</dbReference>
<dbReference type="EMBL" id="JAWRLE010000067">
    <property type="protein sequence ID" value="MEB2583187.1"/>
    <property type="molecule type" value="Genomic_DNA"/>
</dbReference>
<keyword evidence="4" id="KW-0813">Transport</keyword>
<evidence type="ECO:0000313" key="15">
    <source>
        <dbReference type="Proteomes" id="UP001304467"/>
    </source>
</evidence>
<evidence type="ECO:0000256" key="8">
    <source>
        <dbReference type="ARBA" id="ARBA00022927"/>
    </source>
</evidence>
<feature type="domain" description="Trimeric autotransporter adhesin YadA-like stalk" evidence="13">
    <location>
        <begin position="238"/>
        <end position="279"/>
    </location>
</feature>
<reference evidence="14 15" key="1">
    <citation type="journal article" date="2023" name="Front. Microbiol.">
        <title>Genomic analyses of Burkholderia respiratory isolates indicates two evolutionarily distinct B. anthina clades.</title>
        <authorList>
            <person name="Pham A."/>
            <person name="Volmer J.G."/>
            <person name="Chambers D.C."/>
            <person name="Smith D.J."/>
            <person name="Reid D.W."/>
            <person name="Burr L."/>
            <person name="Wells T.J."/>
        </authorList>
    </citation>
    <scope>NUCLEOTIDE SEQUENCE [LARGE SCALE GENOMIC DNA]</scope>
    <source>
        <strain evidence="14 15">BCCIQ07A</strain>
    </source>
</reference>
<dbReference type="Gene3D" id="3.30.1300.30">
    <property type="entry name" value="GSPII I/J protein-like"/>
    <property type="match status" value="1"/>
</dbReference>
<keyword evidence="10" id="KW-0998">Cell outer membrane</keyword>
<evidence type="ECO:0000256" key="7">
    <source>
        <dbReference type="ARBA" id="ARBA00022729"/>
    </source>
</evidence>
<evidence type="ECO:0000259" key="12">
    <source>
        <dbReference type="Pfam" id="PF05658"/>
    </source>
</evidence>
<evidence type="ECO:0000256" key="9">
    <source>
        <dbReference type="ARBA" id="ARBA00023136"/>
    </source>
</evidence>
<accession>A0ABU5WW39</accession>
<evidence type="ECO:0000256" key="6">
    <source>
        <dbReference type="ARBA" id="ARBA00022692"/>
    </source>
</evidence>
<dbReference type="SUPFAM" id="SSF101967">
    <property type="entry name" value="Adhesin YadA, collagen-binding domain"/>
    <property type="match status" value="3"/>
</dbReference>
<dbReference type="Proteomes" id="UP001304467">
    <property type="component" value="Unassembled WGS sequence"/>
</dbReference>
<dbReference type="InterPro" id="IPR045584">
    <property type="entry name" value="Pilin-like"/>
</dbReference>
<keyword evidence="8" id="KW-0653">Protein transport</keyword>
<feature type="domain" description="Trimeric autotransporter adhesin YadA-like stalk" evidence="13">
    <location>
        <begin position="438"/>
        <end position="478"/>
    </location>
</feature>
<dbReference type="Pfam" id="PF05662">
    <property type="entry name" value="YadA_stalk"/>
    <property type="match status" value="9"/>
</dbReference>